<proteinExistence type="predicted"/>
<dbReference type="GO" id="GO:0010020">
    <property type="term" value="P:chloroplast fission"/>
    <property type="evidence" value="ECO:0007669"/>
    <property type="project" value="InterPro"/>
</dbReference>
<comment type="caution">
    <text evidence="1">The sequence shown here is derived from an EMBL/GenBank/DDBJ whole genome shotgun (WGS) entry which is preliminary data.</text>
</comment>
<gene>
    <name evidence="1" type="ORF">SAY87_022180</name>
</gene>
<evidence type="ECO:0000313" key="1">
    <source>
        <dbReference type="EMBL" id="KAK4753382.1"/>
    </source>
</evidence>
<evidence type="ECO:0000313" key="2">
    <source>
        <dbReference type="Proteomes" id="UP001345219"/>
    </source>
</evidence>
<sequence length="79" mass="8994">MYDRPGSVADLVRLGQLKSDRRGISRPLKYADPFSNPLVKLGKKNSTVELCRKVYQLAPVTLTKEENVIHMRRGYGAYQ</sequence>
<dbReference type="InterPro" id="IPR034572">
    <property type="entry name" value="MCD1"/>
</dbReference>
<accession>A0AAN7JUB9</accession>
<keyword evidence="2" id="KW-1185">Reference proteome</keyword>
<reference evidence="1 2" key="1">
    <citation type="journal article" date="2023" name="Hortic Res">
        <title>Pangenome of water caltrop reveals structural variations and asymmetric subgenome divergence after allopolyploidization.</title>
        <authorList>
            <person name="Zhang X."/>
            <person name="Chen Y."/>
            <person name="Wang L."/>
            <person name="Yuan Y."/>
            <person name="Fang M."/>
            <person name="Shi L."/>
            <person name="Lu R."/>
            <person name="Comes H.P."/>
            <person name="Ma Y."/>
            <person name="Chen Y."/>
            <person name="Huang G."/>
            <person name="Zhou Y."/>
            <person name="Zheng Z."/>
            <person name="Qiu Y."/>
        </authorList>
    </citation>
    <scope>NUCLEOTIDE SEQUENCE [LARGE SCALE GENOMIC DNA]</scope>
    <source>
        <tissue evidence="1">Roots</tissue>
    </source>
</reference>
<dbReference type="GO" id="GO:0009706">
    <property type="term" value="C:chloroplast inner membrane"/>
    <property type="evidence" value="ECO:0007669"/>
    <property type="project" value="TreeGrafter"/>
</dbReference>
<dbReference type="EMBL" id="JAXIOK010000016">
    <property type="protein sequence ID" value="KAK4753382.1"/>
    <property type="molecule type" value="Genomic_DNA"/>
</dbReference>
<protein>
    <submittedName>
        <fullName evidence="1">Uncharacterized protein</fullName>
    </submittedName>
</protein>
<dbReference type="AlphaFoldDB" id="A0AAN7JUB9"/>
<name>A0AAN7JUB9_9MYRT</name>
<organism evidence="1 2">
    <name type="scientific">Trapa incisa</name>
    <dbReference type="NCBI Taxonomy" id="236973"/>
    <lineage>
        <taxon>Eukaryota</taxon>
        <taxon>Viridiplantae</taxon>
        <taxon>Streptophyta</taxon>
        <taxon>Embryophyta</taxon>
        <taxon>Tracheophyta</taxon>
        <taxon>Spermatophyta</taxon>
        <taxon>Magnoliopsida</taxon>
        <taxon>eudicotyledons</taxon>
        <taxon>Gunneridae</taxon>
        <taxon>Pentapetalae</taxon>
        <taxon>rosids</taxon>
        <taxon>malvids</taxon>
        <taxon>Myrtales</taxon>
        <taxon>Lythraceae</taxon>
        <taxon>Trapa</taxon>
    </lineage>
</organism>
<dbReference type="Proteomes" id="UP001345219">
    <property type="component" value="Chromosome 16"/>
</dbReference>
<dbReference type="PANTHER" id="PTHR36317:SF1">
    <property type="entry name" value="PROTEIN MULTIPLE CHLOROPLAST DIVISION SITE 1"/>
    <property type="match status" value="1"/>
</dbReference>
<dbReference type="PANTHER" id="PTHR36317">
    <property type="entry name" value="PROTEIN MULTIPLE CHLOROPLAST DIVISION SITE 1"/>
    <property type="match status" value="1"/>
</dbReference>